<keyword evidence="2" id="KW-0472">Membrane</keyword>
<dbReference type="Proteomes" id="UP000193409">
    <property type="component" value="Unassembled WGS sequence"/>
</dbReference>
<dbReference type="InterPro" id="IPR025738">
    <property type="entry name" value="BatD"/>
</dbReference>
<feature type="chain" id="PRO_5013119681" description="Oxygen tolerance" evidence="3">
    <location>
        <begin position="24"/>
        <end position="426"/>
    </location>
</feature>
<evidence type="ECO:0008006" key="6">
    <source>
        <dbReference type="Google" id="ProtNLM"/>
    </source>
</evidence>
<dbReference type="PANTHER" id="PTHR40940:SF1">
    <property type="entry name" value="PROTEIN BATD"/>
    <property type="match status" value="1"/>
</dbReference>
<dbReference type="EMBL" id="FWFQ01000011">
    <property type="protein sequence ID" value="SLN37631.1"/>
    <property type="molecule type" value="Genomic_DNA"/>
</dbReference>
<evidence type="ECO:0000256" key="2">
    <source>
        <dbReference type="SAM" id="Phobius"/>
    </source>
</evidence>
<keyword evidence="5" id="KW-1185">Reference proteome</keyword>
<accession>A0A1Y5SD34</accession>
<sequence>MLRLLPPLLGLMACLLLPLAAFAQTGAPAPQLTVEVPEEPVIPGQPVVIRMKVLVPTWLSKPIAFPPLELPNVITRLTERSTTPVSETIEGETWSGVSRSYRLYPMIPGAFTIPPQELQVLYAEPGKTEPLVATLRTPPISFSAEVPAGAEGLDPFIAAEGLEITETIEGTPDALVPGASFTRTITAKITGTTPILLPQLAAGDSPAGIAAYPSEPVIEESENRGTLSGTRSEKITYVAEAGAEGSLPGVTLRYWDLKAGAVKETGIDPVTIFSDGPPPAAPQAPPESRLRLILGAAAALLLFGVAFLAARWLAPRLRARRAARRAAYLASEAHAHERLLKAIAAQDYGASLAALPLWERRLDLGTAQDVRAALRRAAAGAYGGEPDPAAWRDVRAAVEATRKRAHAHRSRAEGAALPSLNPGTPA</sequence>
<proteinExistence type="predicted"/>
<protein>
    <recommendedName>
        <fullName evidence="6">Oxygen tolerance</fullName>
    </recommendedName>
</protein>
<dbReference type="AlphaFoldDB" id="A0A1Y5SD34"/>
<evidence type="ECO:0000256" key="3">
    <source>
        <dbReference type="SAM" id="SignalP"/>
    </source>
</evidence>
<reference evidence="4 5" key="1">
    <citation type="submission" date="2017-03" db="EMBL/GenBank/DDBJ databases">
        <authorList>
            <person name="Afonso C.L."/>
            <person name="Miller P.J."/>
            <person name="Scott M.A."/>
            <person name="Spackman E."/>
            <person name="Goraichik I."/>
            <person name="Dimitrov K.M."/>
            <person name="Suarez D.L."/>
            <person name="Swayne D.E."/>
        </authorList>
    </citation>
    <scope>NUCLEOTIDE SEQUENCE [LARGE SCALE GENOMIC DNA]</scope>
    <source>
        <strain evidence="4 5">CECT 7680</strain>
    </source>
</reference>
<evidence type="ECO:0000313" key="4">
    <source>
        <dbReference type="EMBL" id="SLN37631.1"/>
    </source>
</evidence>
<name>A0A1Y5SD34_9RHOB</name>
<dbReference type="RefSeq" id="WP_176244106.1">
    <property type="nucleotide sequence ID" value="NZ_FWFQ01000011.1"/>
</dbReference>
<feature type="transmembrane region" description="Helical" evidence="2">
    <location>
        <begin position="292"/>
        <end position="314"/>
    </location>
</feature>
<feature type="region of interest" description="Disordered" evidence="1">
    <location>
        <begin position="402"/>
        <end position="426"/>
    </location>
</feature>
<keyword evidence="2" id="KW-0812">Transmembrane</keyword>
<organism evidence="4 5">
    <name type="scientific">Pseudoruegeria aquimaris</name>
    <dbReference type="NCBI Taxonomy" id="393663"/>
    <lineage>
        <taxon>Bacteria</taxon>
        <taxon>Pseudomonadati</taxon>
        <taxon>Pseudomonadota</taxon>
        <taxon>Alphaproteobacteria</taxon>
        <taxon>Rhodobacterales</taxon>
        <taxon>Roseobacteraceae</taxon>
        <taxon>Pseudoruegeria</taxon>
    </lineage>
</organism>
<keyword evidence="2" id="KW-1133">Transmembrane helix</keyword>
<evidence type="ECO:0000256" key="1">
    <source>
        <dbReference type="SAM" id="MobiDB-lite"/>
    </source>
</evidence>
<keyword evidence="3" id="KW-0732">Signal</keyword>
<gene>
    <name evidence="4" type="ORF">PSA7680_01824</name>
</gene>
<dbReference type="PANTHER" id="PTHR40940">
    <property type="entry name" value="PROTEIN BATD-RELATED"/>
    <property type="match status" value="1"/>
</dbReference>
<evidence type="ECO:0000313" key="5">
    <source>
        <dbReference type="Proteomes" id="UP000193409"/>
    </source>
</evidence>
<feature type="signal peptide" evidence="3">
    <location>
        <begin position="1"/>
        <end position="23"/>
    </location>
</feature>